<dbReference type="PANTHER" id="PTHR19375">
    <property type="entry name" value="HEAT SHOCK PROTEIN 70KDA"/>
    <property type="match status" value="1"/>
</dbReference>
<dbReference type="Gene3D" id="2.60.34.10">
    <property type="entry name" value="Substrate Binding Domain Of DNAk, Chain A, domain 1"/>
    <property type="match status" value="2"/>
</dbReference>
<organism evidence="5 6">
    <name type="scientific">Arachis hypogaea</name>
    <name type="common">Peanut</name>
    <dbReference type="NCBI Taxonomy" id="3818"/>
    <lineage>
        <taxon>Eukaryota</taxon>
        <taxon>Viridiplantae</taxon>
        <taxon>Streptophyta</taxon>
        <taxon>Embryophyta</taxon>
        <taxon>Tracheophyta</taxon>
        <taxon>Spermatophyta</taxon>
        <taxon>Magnoliopsida</taxon>
        <taxon>eudicotyledons</taxon>
        <taxon>Gunneridae</taxon>
        <taxon>Pentapetalae</taxon>
        <taxon>rosids</taxon>
        <taxon>fabids</taxon>
        <taxon>Fabales</taxon>
        <taxon>Fabaceae</taxon>
        <taxon>Papilionoideae</taxon>
        <taxon>50 kb inversion clade</taxon>
        <taxon>dalbergioids sensu lato</taxon>
        <taxon>Dalbergieae</taxon>
        <taxon>Pterocarpus clade</taxon>
        <taxon>Arachis</taxon>
    </lineage>
</organism>
<dbReference type="FunFam" id="2.60.34.10:FF:000012">
    <property type="entry name" value="Heat shock 70 kDa protein"/>
    <property type="match status" value="2"/>
</dbReference>
<evidence type="ECO:0000256" key="4">
    <source>
        <dbReference type="SAM" id="Coils"/>
    </source>
</evidence>
<dbReference type="SUPFAM" id="SSF53067">
    <property type="entry name" value="Actin-like ATPase domain"/>
    <property type="match status" value="4"/>
</dbReference>
<evidence type="ECO:0000313" key="6">
    <source>
        <dbReference type="Proteomes" id="UP000289738"/>
    </source>
</evidence>
<dbReference type="GO" id="GO:0140662">
    <property type="term" value="F:ATP-dependent protein folding chaperone"/>
    <property type="evidence" value="ECO:0007669"/>
    <property type="project" value="InterPro"/>
</dbReference>
<name>A0A445BP96_ARAHY</name>
<evidence type="ECO:0008006" key="7">
    <source>
        <dbReference type="Google" id="ProtNLM"/>
    </source>
</evidence>
<sequence length="1128" mass="124331">MARKYEGHAVGIDLGTTYSCVAVWQEQHCRLEIIHNDQGNRTTPSYVAFTANQRLIGDAAKNQAAANPINSVFGIRKATRYAGAIAGLNVMRIISEPTAAAIAYGLYKRSNCAGERNIFIFDLGGGTFDVSLLTIKGKVFQVKATAGNTHLGGEDFDNRVVNYFVNEFKRKNKVDIGGDARALRRLRTACEKAKRTLSFAVTATIELDAFFKGVDIYSSITRARFEELNMDLFRECLETVDRCITDSNVEKSSIHDVVLDSQSAGVVAYGAAVTAALLSGGTKSSAPDLVLQDVTPLSLGVRTRGDVMTVVIPRNTNIPVKKSRNLFTVEDNQLDMVKRIYEGERTRASDNNLLGLYTLHGIPPAPKGHPVSICFDLDADGILCVTSEEKTTGNKNQITITNDKGRLSQEEIERLIEEAERYKVEDENFLEKANAIRALEDYVYDMEKASIGSKLCPEDKKKVNSAIDKARTLLDDDNKENIETDGVGMWLDLFKKISLFRLGCCESKEARTMARKYEGHAVGIDLGTTYSCVAVWQEQHCRVEIIHNDQGNRTTPSYVAFTANQRFIGDAAKNLAAANPTNTVFDVKRLIGRKYSDPIVKNDILMWPFKVTAGIDDKPVIVVTYKDKEMRFSAEEISSMVLTKMREIAEAYLESPVCDAVITVPAYFNDSQRKATRDAGAIAGLNVMRIISEPTAAAIAYGLDKRSDCAGKRNIFIFDLGGGTFDVCLLTIKGKVFKVKATAGNTHLGGEDFDNRIVTYFVKEFQRKNKVDISGNARALRRLRTACEKAKRTLSYAVTATIELDAFFEGIDFYSSITRARFEELNADLFRECLETVAGCLTDAKIDKASVHDVVLVGGSSRIPKVQELLQEFFNGKELCKSINPDEAVAYGAAVKAALLSGGSKSSAPNLVLQDVTPLSLGKATIGDVMSIVIPRNTTIPVKKSATFVTVYDNQSSVLEEIYEGERTRASDNNLLGQFTLSGIPPAPKGHPVSICFDLDADGILCVTSEEKTTGNKNQITITNDKGRLSPEEIKRLIKEAERYKVEDDKFLEKAKAMNALDDYVYDMEKALIGSKLCPADKKKLNSAIAKARTLLDDGNKEKKEIDVFVEHLNEAKLIFEPIIAKTR</sequence>
<dbReference type="STRING" id="3818.A0A445BP96"/>
<dbReference type="InterPro" id="IPR029047">
    <property type="entry name" value="HSP70_peptide-bd_sf"/>
</dbReference>
<dbReference type="Gene3D" id="1.20.1270.10">
    <property type="match status" value="1"/>
</dbReference>
<dbReference type="Proteomes" id="UP000289738">
    <property type="component" value="Chromosome A09"/>
</dbReference>
<keyword evidence="3" id="KW-0067">ATP-binding</keyword>
<dbReference type="SUPFAM" id="SSF100934">
    <property type="entry name" value="Heat shock protein 70kD (HSP70), C-terminal subdomain"/>
    <property type="match status" value="1"/>
</dbReference>
<dbReference type="SUPFAM" id="SSF100920">
    <property type="entry name" value="Heat shock protein 70kD (HSP70), peptide-binding domain"/>
    <property type="match status" value="2"/>
</dbReference>
<evidence type="ECO:0000256" key="3">
    <source>
        <dbReference type="ARBA" id="ARBA00022840"/>
    </source>
</evidence>
<dbReference type="InterPro" id="IPR029048">
    <property type="entry name" value="HSP70_C_sf"/>
</dbReference>
<gene>
    <name evidence="5" type="ORF">Ahy_A09g046253</name>
</gene>
<dbReference type="Gene3D" id="3.30.420.40">
    <property type="match status" value="4"/>
</dbReference>
<dbReference type="FunFam" id="3.90.640.10:FF:000002">
    <property type="entry name" value="Heat shock 70 kDa"/>
    <property type="match status" value="2"/>
</dbReference>
<keyword evidence="4" id="KW-0175">Coiled coil</keyword>
<dbReference type="NCBIfam" id="NF001413">
    <property type="entry name" value="PRK00290.1"/>
    <property type="match status" value="1"/>
</dbReference>
<dbReference type="FunFam" id="3.30.30.30:FF:000001">
    <property type="entry name" value="heat shock 70 kDa protein-like"/>
    <property type="match status" value="1"/>
</dbReference>
<dbReference type="InterPro" id="IPR043129">
    <property type="entry name" value="ATPase_NBD"/>
</dbReference>
<accession>A0A445BP96</accession>
<dbReference type="FunFam" id="3.30.420.40:FF:000026">
    <property type="entry name" value="Heat shock protein 70"/>
    <property type="match status" value="1"/>
</dbReference>
<feature type="coiled-coil region" evidence="4">
    <location>
        <begin position="405"/>
        <end position="432"/>
    </location>
</feature>
<dbReference type="FunFam" id="3.30.420.40:FF:000028">
    <property type="entry name" value="heat shock 70 kDa protein-like"/>
    <property type="match status" value="2"/>
</dbReference>
<dbReference type="Gene3D" id="3.30.30.30">
    <property type="match status" value="1"/>
</dbReference>
<comment type="caution">
    <text evidence="5">The sequence shown here is derived from an EMBL/GenBank/DDBJ whole genome shotgun (WGS) entry which is preliminary data.</text>
</comment>
<keyword evidence="6" id="KW-1185">Reference proteome</keyword>
<evidence type="ECO:0000256" key="2">
    <source>
        <dbReference type="ARBA" id="ARBA00022741"/>
    </source>
</evidence>
<dbReference type="PRINTS" id="PR00301">
    <property type="entry name" value="HEATSHOCK70"/>
</dbReference>
<dbReference type="PROSITE" id="PS01036">
    <property type="entry name" value="HSP70_3"/>
    <property type="match status" value="1"/>
</dbReference>
<dbReference type="Gene3D" id="3.90.640.10">
    <property type="entry name" value="Actin, Chain A, domain 4"/>
    <property type="match status" value="2"/>
</dbReference>
<evidence type="ECO:0000256" key="1">
    <source>
        <dbReference type="ARBA" id="ARBA00007381"/>
    </source>
</evidence>
<dbReference type="InterPro" id="IPR013126">
    <property type="entry name" value="Hsp_70_fam"/>
</dbReference>
<evidence type="ECO:0000313" key="5">
    <source>
        <dbReference type="EMBL" id="RYR40499.1"/>
    </source>
</evidence>
<keyword evidence="2" id="KW-0547">Nucleotide-binding</keyword>
<protein>
    <recommendedName>
        <fullName evidence="7">Heat shock cognate 70 kDa protein</fullName>
    </recommendedName>
</protein>
<dbReference type="PROSITE" id="PS00329">
    <property type="entry name" value="HSP70_2"/>
    <property type="match status" value="1"/>
</dbReference>
<dbReference type="PROSITE" id="PS00297">
    <property type="entry name" value="HSP70_1"/>
    <property type="match status" value="2"/>
</dbReference>
<dbReference type="GO" id="GO:0005524">
    <property type="term" value="F:ATP binding"/>
    <property type="evidence" value="ECO:0007669"/>
    <property type="project" value="UniProtKB-KW"/>
</dbReference>
<dbReference type="InterPro" id="IPR018181">
    <property type="entry name" value="Heat_shock_70_CS"/>
</dbReference>
<reference evidence="5 6" key="1">
    <citation type="submission" date="2019-01" db="EMBL/GenBank/DDBJ databases">
        <title>Sequencing of cultivated peanut Arachis hypogaea provides insights into genome evolution and oil improvement.</title>
        <authorList>
            <person name="Chen X."/>
        </authorList>
    </citation>
    <scope>NUCLEOTIDE SEQUENCE [LARGE SCALE GENOMIC DNA]</scope>
    <source>
        <strain evidence="6">cv. Fuhuasheng</strain>
        <tissue evidence="5">Leaves</tissue>
    </source>
</reference>
<proteinExistence type="inferred from homology"/>
<dbReference type="AlphaFoldDB" id="A0A445BP96"/>
<dbReference type="EMBL" id="SDMP01000009">
    <property type="protein sequence ID" value="RYR40499.1"/>
    <property type="molecule type" value="Genomic_DNA"/>
</dbReference>
<dbReference type="Pfam" id="PF00012">
    <property type="entry name" value="HSP70"/>
    <property type="match status" value="3"/>
</dbReference>
<comment type="similarity">
    <text evidence="1">Belongs to the heat shock protein 70 family.</text>
</comment>